<keyword evidence="13" id="KW-1185">Reference proteome</keyword>
<evidence type="ECO:0000256" key="5">
    <source>
        <dbReference type="ARBA" id="ARBA00022840"/>
    </source>
</evidence>
<dbReference type="PANTHER" id="PTHR43384">
    <property type="entry name" value="SEPTUM SITE-DETERMINING PROTEIN MIND HOMOLOG, CHLOROPLASTIC-RELATED"/>
    <property type="match status" value="1"/>
</dbReference>
<dbReference type="KEGG" id="ccz:CCALI_02279"/>
<evidence type="ECO:0000256" key="1">
    <source>
        <dbReference type="ARBA" id="ARBA00010257"/>
    </source>
</evidence>
<evidence type="ECO:0000256" key="2">
    <source>
        <dbReference type="ARBA" id="ARBA00016887"/>
    </source>
</evidence>
<name>S0EWA6_CHTCT</name>
<dbReference type="Pfam" id="PF01656">
    <property type="entry name" value="CbiA"/>
    <property type="match status" value="1"/>
</dbReference>
<proteinExistence type="inferred from homology"/>
<dbReference type="Proteomes" id="UP000014227">
    <property type="component" value="Chromosome I"/>
</dbReference>
<dbReference type="InterPro" id="IPR002586">
    <property type="entry name" value="CobQ/CobB/MinD/ParA_Nub-bd_dom"/>
</dbReference>
<dbReference type="GO" id="GO:0016887">
    <property type="term" value="F:ATP hydrolysis activity"/>
    <property type="evidence" value="ECO:0007669"/>
    <property type="project" value="InterPro"/>
</dbReference>
<evidence type="ECO:0000256" key="7">
    <source>
        <dbReference type="ARBA" id="ARBA00023306"/>
    </source>
</evidence>
<accession>S0EWA6</accession>
<keyword evidence="6" id="KW-0717">Septation</keyword>
<dbReference type="RefSeq" id="WP_016483606.1">
    <property type="nucleotide sequence ID" value="NC_021487.1"/>
</dbReference>
<feature type="binding site" evidence="10">
    <location>
        <begin position="14"/>
        <end position="21"/>
    </location>
    <ligand>
        <name>ATP</name>
        <dbReference type="ChEBI" id="CHEBI:30616"/>
    </ligand>
</feature>
<evidence type="ECO:0000313" key="13">
    <source>
        <dbReference type="Proteomes" id="UP000014227"/>
    </source>
</evidence>
<dbReference type="InParanoid" id="S0EWA6"/>
<protein>
    <recommendedName>
        <fullName evidence="2">Septum site-determining protein MinD</fullName>
    </recommendedName>
    <alternativeName>
        <fullName evidence="9">Cell division inhibitor MinD</fullName>
    </alternativeName>
</protein>
<keyword evidence="4 10" id="KW-0547">Nucleotide-binding</keyword>
<dbReference type="PIRSF" id="PIRSF003092">
    <property type="entry name" value="MinD"/>
    <property type="match status" value="1"/>
</dbReference>
<dbReference type="STRING" id="454171.CP488_01816"/>
<dbReference type="HOGENOM" id="CLU_037612_0_1_0"/>
<gene>
    <name evidence="12" type="ORF">CCALI_02279</name>
</gene>
<keyword evidence="5 10" id="KW-0067">ATP-binding</keyword>
<comment type="similarity">
    <text evidence="1">Belongs to the ParA family. MinD subfamily.</text>
</comment>
<dbReference type="InterPro" id="IPR025501">
    <property type="entry name" value="MinD_FleN"/>
</dbReference>
<feature type="domain" description="CobQ/CobB/MinD/ParA nucleotide binding" evidence="11">
    <location>
        <begin position="8"/>
        <end position="223"/>
    </location>
</feature>
<evidence type="ECO:0000256" key="9">
    <source>
        <dbReference type="ARBA" id="ARBA00032845"/>
    </source>
</evidence>
<dbReference type="GO" id="GO:0009898">
    <property type="term" value="C:cytoplasmic side of plasma membrane"/>
    <property type="evidence" value="ECO:0007669"/>
    <property type="project" value="TreeGrafter"/>
</dbReference>
<dbReference type="InterPro" id="IPR027417">
    <property type="entry name" value="P-loop_NTPase"/>
</dbReference>
<dbReference type="PANTHER" id="PTHR43384:SF6">
    <property type="entry name" value="SEPTUM SITE-DETERMINING PROTEIN MIND HOMOLOG, CHLOROPLASTIC"/>
    <property type="match status" value="1"/>
</dbReference>
<keyword evidence="3" id="KW-0132">Cell division</keyword>
<evidence type="ECO:0000256" key="8">
    <source>
        <dbReference type="ARBA" id="ARBA00025436"/>
    </source>
</evidence>
<dbReference type="GO" id="GO:0005829">
    <property type="term" value="C:cytosol"/>
    <property type="evidence" value="ECO:0007669"/>
    <property type="project" value="TreeGrafter"/>
</dbReference>
<keyword evidence="7" id="KW-0131">Cell cycle</keyword>
<evidence type="ECO:0000259" key="11">
    <source>
        <dbReference type="Pfam" id="PF01656"/>
    </source>
</evidence>
<dbReference type="AlphaFoldDB" id="S0EWA6"/>
<reference evidence="13" key="1">
    <citation type="submission" date="2013-03" db="EMBL/GenBank/DDBJ databases">
        <title>Genome sequence of Chthonomonas calidirosea, the first sequenced genome from the Armatimonadetes phylum (formally candidate division OP10).</title>
        <authorList>
            <person name="Lee K.C.Y."/>
            <person name="Morgan X.C."/>
            <person name="Dunfield P.F."/>
            <person name="Tamas I."/>
            <person name="Houghton K.M."/>
            <person name="Vyssotski M."/>
            <person name="Ryan J.L.J."/>
            <person name="Lagutin K."/>
            <person name="McDonald I.R."/>
            <person name="Stott M.B."/>
        </authorList>
    </citation>
    <scope>NUCLEOTIDE SEQUENCE [LARGE SCALE GENOMIC DNA]</scope>
    <source>
        <strain evidence="13">DSM 23976 / ICMP 18418 / T49</strain>
    </source>
</reference>
<dbReference type="SUPFAM" id="SSF52540">
    <property type="entry name" value="P-loop containing nucleoside triphosphate hydrolases"/>
    <property type="match status" value="1"/>
</dbReference>
<evidence type="ECO:0000256" key="3">
    <source>
        <dbReference type="ARBA" id="ARBA00022618"/>
    </source>
</evidence>
<dbReference type="Gene3D" id="3.40.50.300">
    <property type="entry name" value="P-loop containing nucleotide triphosphate hydrolases"/>
    <property type="match status" value="1"/>
</dbReference>
<comment type="function">
    <text evidence="8">ATPase required for the correct placement of the division site. Cell division inhibitors MinC and MinD act in concert to form an inhibitor capable of blocking formation of the polar Z ring septums. Rapidly oscillates between the poles of the cell to destabilize FtsZ filaments that have formed before they mature into polar Z rings.</text>
</comment>
<sequence>MTCEARVIVITSGKGGVGKTTTTANIGVALAALGDKVALVDADIGLRNLDLALGLENRIVYDIVDVVEGRAKLRQALVRDKRHQNLVLLPAAQTRDKSAVSPRQMQQVITELKDEGFGFILIDCPAGIEQGFRNATAGATEAIVVTNPEMASVRDADRIIGLLEAQELRDPMLVVNRIRVQMVKNQEMLGVEDVQEVLGKSVRLLGIVPDDESIITSTNRGEPAVLSENSLAGRAFHNIARRLRGEEVPFSELEEKTGLLERLRKMFAGKR</sequence>
<dbReference type="eggNOG" id="COG2894">
    <property type="taxonomic scope" value="Bacteria"/>
</dbReference>
<evidence type="ECO:0000256" key="6">
    <source>
        <dbReference type="ARBA" id="ARBA00023210"/>
    </source>
</evidence>
<evidence type="ECO:0000256" key="10">
    <source>
        <dbReference type="PIRSR" id="PIRSR003092-1"/>
    </source>
</evidence>
<organism evidence="12 13">
    <name type="scientific">Chthonomonas calidirosea (strain DSM 23976 / ICMP 18418 / T49)</name>
    <dbReference type="NCBI Taxonomy" id="1303518"/>
    <lineage>
        <taxon>Bacteria</taxon>
        <taxon>Bacillati</taxon>
        <taxon>Armatimonadota</taxon>
        <taxon>Chthonomonadia</taxon>
        <taxon>Chthonomonadales</taxon>
        <taxon>Chthonomonadaceae</taxon>
        <taxon>Chthonomonas</taxon>
    </lineage>
</organism>
<dbReference type="CDD" id="cd02036">
    <property type="entry name" value="MinD"/>
    <property type="match status" value="1"/>
</dbReference>
<dbReference type="InterPro" id="IPR050625">
    <property type="entry name" value="ParA/MinD_ATPase"/>
</dbReference>
<dbReference type="GO" id="GO:0005524">
    <property type="term" value="F:ATP binding"/>
    <property type="evidence" value="ECO:0007669"/>
    <property type="project" value="UniProtKB-KW"/>
</dbReference>
<dbReference type="PATRIC" id="fig|1303518.3.peg.2369"/>
<dbReference type="FunCoup" id="S0EWA6">
    <property type="interactions" value="233"/>
</dbReference>
<dbReference type="GO" id="GO:0000917">
    <property type="term" value="P:division septum assembly"/>
    <property type="evidence" value="ECO:0007669"/>
    <property type="project" value="UniProtKB-KW"/>
</dbReference>
<dbReference type="OrthoDB" id="9773088at2"/>
<dbReference type="GO" id="GO:0051782">
    <property type="term" value="P:negative regulation of cell division"/>
    <property type="evidence" value="ECO:0007669"/>
    <property type="project" value="TreeGrafter"/>
</dbReference>
<dbReference type="NCBIfam" id="TIGR01968">
    <property type="entry name" value="minD_bact"/>
    <property type="match status" value="1"/>
</dbReference>
<evidence type="ECO:0000313" key="12">
    <source>
        <dbReference type="EMBL" id="CCW36086.1"/>
    </source>
</evidence>
<evidence type="ECO:0000256" key="4">
    <source>
        <dbReference type="ARBA" id="ARBA00022741"/>
    </source>
</evidence>
<dbReference type="FunFam" id="3.40.50.300:FF:000068">
    <property type="entry name" value="Site-determining protein"/>
    <property type="match status" value="1"/>
</dbReference>
<dbReference type="InterPro" id="IPR010223">
    <property type="entry name" value="MinD"/>
</dbReference>
<dbReference type="EMBL" id="HF951689">
    <property type="protein sequence ID" value="CCW36086.1"/>
    <property type="molecule type" value="Genomic_DNA"/>
</dbReference>